<dbReference type="PANTHER" id="PTHR31490">
    <property type="entry name" value="GLYCOSYL HYDROLASE"/>
    <property type="match status" value="1"/>
</dbReference>
<evidence type="ECO:0000256" key="9">
    <source>
        <dbReference type="ARBA" id="ARBA00023277"/>
    </source>
</evidence>
<proteinExistence type="inferred from homology"/>
<keyword evidence="6" id="KW-0858">Xylan degradation</keyword>
<evidence type="ECO:0000259" key="17">
    <source>
        <dbReference type="PROSITE" id="PS51760"/>
    </source>
</evidence>
<keyword evidence="7 15" id="KW-0732">Signal</keyword>
<sequence>MKLSTSFSLLAAIIPYALAQSPEWGQCGGIGWSGATTCVSGTVCTVMNAYYSQCIPGSASSAPATTRPVSTPSGPTSTSAPAPAGTGLNALAKAAGKLYFGTATDNGELSDAAYTAILDNNKEFGQITPANSMKWDATEPTRGTFTFSGGDQIANLAKANGQLLRGHNCVWYNQLPSWVSNGQFTAADLTTVIQNHCSTLVSHYKGQVYSWDVVNEPFNDDGTWRQDVFYNVLGTTYPAIALKAARAADPNAKLYINDYNIEQSGAKATAMLNLVKQLIADGVPIDGVGFQCHFIVGEVPGTFQTVLEQFTALGLEVAITELDIRTTTPASQSALAQQQKDYQSVVQACMNVDGCVGITVWDFTDKYSWVPSTFSGQGAACPWDQNLVKKLAYNGIVAALTS</sequence>
<dbReference type="InterPro" id="IPR017853">
    <property type="entry name" value="GH"/>
</dbReference>
<dbReference type="SMART" id="SM00633">
    <property type="entry name" value="Glyco_10"/>
    <property type="match status" value="1"/>
</dbReference>
<dbReference type="PROSITE" id="PS00591">
    <property type="entry name" value="GH10_1"/>
    <property type="match status" value="1"/>
</dbReference>
<evidence type="ECO:0000256" key="2">
    <source>
        <dbReference type="ARBA" id="ARBA00004613"/>
    </source>
</evidence>
<dbReference type="Gene3D" id="3.20.20.80">
    <property type="entry name" value="Glycosidases"/>
    <property type="match status" value="1"/>
</dbReference>
<dbReference type="InterPro" id="IPR000254">
    <property type="entry name" value="CBD"/>
</dbReference>
<gene>
    <name evidence="18" type="ORF">OH76DRAFT_16190</name>
</gene>
<dbReference type="PROSITE" id="PS00562">
    <property type="entry name" value="CBM1_1"/>
    <property type="match status" value="1"/>
</dbReference>
<dbReference type="OrthoDB" id="3055998at2759"/>
<dbReference type="InterPro" id="IPR044846">
    <property type="entry name" value="GH10"/>
</dbReference>
<evidence type="ECO:0000256" key="13">
    <source>
        <dbReference type="RuleBase" id="RU361174"/>
    </source>
</evidence>
<dbReference type="Pfam" id="PF00331">
    <property type="entry name" value="Glyco_hydro_10"/>
    <property type="match status" value="1"/>
</dbReference>
<evidence type="ECO:0000256" key="10">
    <source>
        <dbReference type="ARBA" id="ARBA00023295"/>
    </source>
</evidence>
<dbReference type="PROSITE" id="PS51760">
    <property type="entry name" value="GH10_2"/>
    <property type="match status" value="1"/>
</dbReference>
<keyword evidence="5" id="KW-0964">Secreted</keyword>
<feature type="region of interest" description="Disordered" evidence="14">
    <location>
        <begin position="62"/>
        <end position="83"/>
    </location>
</feature>
<dbReference type="GO" id="GO:0031176">
    <property type="term" value="F:endo-1,4-beta-xylanase activity"/>
    <property type="evidence" value="ECO:0007669"/>
    <property type="project" value="UniProtKB-EC"/>
</dbReference>
<reference evidence="18 19" key="1">
    <citation type="journal article" date="2018" name="Biotechnol. Biofuels">
        <title>Integrative visual omics of the white-rot fungus Polyporus brumalis exposes the biotechnological potential of its oxidative enzymes for delignifying raw plant biomass.</title>
        <authorList>
            <person name="Miyauchi S."/>
            <person name="Rancon A."/>
            <person name="Drula E."/>
            <person name="Hage H."/>
            <person name="Chaduli D."/>
            <person name="Favel A."/>
            <person name="Grisel S."/>
            <person name="Henrissat B."/>
            <person name="Herpoel-Gimbert I."/>
            <person name="Ruiz-Duenas F.J."/>
            <person name="Chevret D."/>
            <person name="Hainaut M."/>
            <person name="Lin J."/>
            <person name="Wang M."/>
            <person name="Pangilinan J."/>
            <person name="Lipzen A."/>
            <person name="Lesage-Meessen L."/>
            <person name="Navarro D."/>
            <person name="Riley R."/>
            <person name="Grigoriev I.V."/>
            <person name="Zhou S."/>
            <person name="Raouche S."/>
            <person name="Rosso M.N."/>
        </authorList>
    </citation>
    <scope>NUCLEOTIDE SEQUENCE [LARGE SCALE GENOMIC DNA]</scope>
    <source>
        <strain evidence="18 19">BRFM 1820</strain>
    </source>
</reference>
<feature type="signal peptide" evidence="15">
    <location>
        <begin position="1"/>
        <end position="19"/>
    </location>
</feature>
<dbReference type="AlphaFoldDB" id="A0A371DX79"/>
<evidence type="ECO:0000256" key="15">
    <source>
        <dbReference type="SAM" id="SignalP"/>
    </source>
</evidence>
<keyword evidence="11 13" id="KW-0624">Polysaccharide degradation</keyword>
<evidence type="ECO:0000256" key="6">
    <source>
        <dbReference type="ARBA" id="ARBA00022651"/>
    </source>
</evidence>
<evidence type="ECO:0000256" key="11">
    <source>
        <dbReference type="ARBA" id="ARBA00023326"/>
    </source>
</evidence>
<evidence type="ECO:0000256" key="8">
    <source>
        <dbReference type="ARBA" id="ARBA00022801"/>
    </source>
</evidence>
<evidence type="ECO:0000256" key="1">
    <source>
        <dbReference type="ARBA" id="ARBA00000681"/>
    </source>
</evidence>
<evidence type="ECO:0000256" key="14">
    <source>
        <dbReference type="SAM" id="MobiDB-lite"/>
    </source>
</evidence>
<dbReference type="Proteomes" id="UP000256964">
    <property type="component" value="Unassembled WGS sequence"/>
</dbReference>
<evidence type="ECO:0000256" key="4">
    <source>
        <dbReference type="ARBA" id="ARBA00007495"/>
    </source>
</evidence>
<dbReference type="InterPro" id="IPR035971">
    <property type="entry name" value="CBD_sf"/>
</dbReference>
<comment type="subcellular location">
    <subcellularLocation>
        <location evidence="2">Secreted</location>
    </subcellularLocation>
</comment>
<feature type="domain" description="GH10" evidence="17">
    <location>
        <begin position="85"/>
        <end position="399"/>
    </location>
</feature>
<keyword evidence="9 13" id="KW-0119">Carbohydrate metabolism</keyword>
<evidence type="ECO:0000256" key="5">
    <source>
        <dbReference type="ARBA" id="ARBA00022525"/>
    </source>
</evidence>
<dbReference type="EC" id="3.2.1.8" evidence="13"/>
<dbReference type="GO" id="GO:0045493">
    <property type="term" value="P:xylan catabolic process"/>
    <property type="evidence" value="ECO:0007669"/>
    <property type="project" value="UniProtKB-KW"/>
</dbReference>
<dbReference type="GO" id="GO:0030248">
    <property type="term" value="F:cellulose binding"/>
    <property type="evidence" value="ECO:0007669"/>
    <property type="project" value="InterPro"/>
</dbReference>
<keyword evidence="10 13" id="KW-0326">Glycosidase</keyword>
<comment type="similarity">
    <text evidence="4 13">Belongs to the glycosyl hydrolase 10 (cellulase F) family.</text>
</comment>
<feature type="chain" id="PRO_5016612727" description="Beta-xylanase" evidence="15">
    <location>
        <begin position="20"/>
        <end position="402"/>
    </location>
</feature>
<evidence type="ECO:0000256" key="12">
    <source>
        <dbReference type="PROSITE-ProRule" id="PRU10061"/>
    </source>
</evidence>
<dbReference type="InterPro" id="IPR001000">
    <property type="entry name" value="GH10_dom"/>
</dbReference>
<evidence type="ECO:0000313" key="19">
    <source>
        <dbReference type="Proteomes" id="UP000256964"/>
    </source>
</evidence>
<dbReference type="GO" id="GO:0005576">
    <property type="term" value="C:extracellular region"/>
    <property type="evidence" value="ECO:0007669"/>
    <property type="project" value="UniProtKB-SubCell"/>
</dbReference>
<organism evidence="18 19">
    <name type="scientific">Lentinus brumalis</name>
    <dbReference type="NCBI Taxonomy" id="2498619"/>
    <lineage>
        <taxon>Eukaryota</taxon>
        <taxon>Fungi</taxon>
        <taxon>Dikarya</taxon>
        <taxon>Basidiomycota</taxon>
        <taxon>Agaricomycotina</taxon>
        <taxon>Agaricomycetes</taxon>
        <taxon>Polyporales</taxon>
        <taxon>Polyporaceae</taxon>
        <taxon>Lentinus</taxon>
    </lineage>
</organism>
<comment type="pathway">
    <text evidence="3">Glycan degradation; xylan degradation.</text>
</comment>
<accession>A0A371DX79</accession>
<feature type="compositionally biased region" description="Low complexity" evidence="14">
    <location>
        <begin position="70"/>
        <end position="83"/>
    </location>
</feature>
<dbReference type="PANTHER" id="PTHR31490:SF35">
    <property type="entry name" value="ENDO-1,4-BETA-XYLANASE"/>
    <property type="match status" value="1"/>
</dbReference>
<evidence type="ECO:0000256" key="3">
    <source>
        <dbReference type="ARBA" id="ARBA00004851"/>
    </source>
</evidence>
<keyword evidence="8 13" id="KW-0378">Hydrolase</keyword>
<name>A0A371DX79_9APHY</name>
<feature type="active site" description="Nucleophile" evidence="12">
    <location>
        <position position="321"/>
    </location>
</feature>
<comment type="catalytic activity">
    <reaction evidence="1 13">
        <text>Endohydrolysis of (1-&gt;4)-beta-D-xylosidic linkages in xylans.</text>
        <dbReference type="EC" id="3.2.1.8"/>
    </reaction>
</comment>
<dbReference type="InterPro" id="IPR031158">
    <property type="entry name" value="GH10_AS"/>
</dbReference>
<dbReference type="SUPFAM" id="SSF51445">
    <property type="entry name" value="(Trans)glycosidases"/>
    <property type="match status" value="1"/>
</dbReference>
<evidence type="ECO:0000259" key="16">
    <source>
        <dbReference type="PROSITE" id="PS51164"/>
    </source>
</evidence>
<dbReference type="PROSITE" id="PS51164">
    <property type="entry name" value="CBM1_2"/>
    <property type="match status" value="1"/>
</dbReference>
<dbReference type="PRINTS" id="PR00134">
    <property type="entry name" value="GLHYDRLASE10"/>
</dbReference>
<dbReference type="EMBL" id="KZ857379">
    <property type="protein sequence ID" value="RDX57114.1"/>
    <property type="molecule type" value="Genomic_DNA"/>
</dbReference>
<evidence type="ECO:0000313" key="18">
    <source>
        <dbReference type="EMBL" id="RDX57114.1"/>
    </source>
</evidence>
<evidence type="ECO:0000256" key="7">
    <source>
        <dbReference type="ARBA" id="ARBA00022729"/>
    </source>
</evidence>
<protein>
    <recommendedName>
        <fullName evidence="13">Beta-xylanase</fullName>
        <ecNumber evidence="13">3.2.1.8</ecNumber>
    </recommendedName>
</protein>
<dbReference type="SUPFAM" id="SSF57180">
    <property type="entry name" value="Cellulose-binding domain"/>
    <property type="match status" value="1"/>
</dbReference>
<feature type="domain" description="CBM1" evidence="16">
    <location>
        <begin position="19"/>
        <end position="55"/>
    </location>
</feature>
<dbReference type="SMART" id="SM00236">
    <property type="entry name" value="fCBD"/>
    <property type="match status" value="1"/>
</dbReference>
<dbReference type="STRING" id="139420.A0A371DX79"/>
<dbReference type="Pfam" id="PF00734">
    <property type="entry name" value="CBM_1"/>
    <property type="match status" value="1"/>
</dbReference>
<keyword evidence="19" id="KW-1185">Reference proteome</keyword>